<evidence type="ECO:0000256" key="1">
    <source>
        <dbReference type="SAM" id="SignalP"/>
    </source>
</evidence>
<protein>
    <submittedName>
        <fullName evidence="2">Uncharacterized protein</fullName>
    </submittedName>
</protein>
<evidence type="ECO:0000313" key="2">
    <source>
        <dbReference type="EMBL" id="KAF4612901.1"/>
    </source>
</evidence>
<proteinExistence type="predicted"/>
<dbReference type="AlphaFoldDB" id="A0A8H4QL84"/>
<name>A0A8H4QL84_9AGAR</name>
<sequence length="103" mass="11726">MKTFSTTVILLLAIATSALGQAPGPDFIDDVFARDDIPGSDVKLSAREFEEIQVRHAEDLFKAKRDLENLERRSKRACYAGCEQFNGTHKINCWRKCDRVWGH</sequence>
<organism evidence="2 3">
    <name type="scientific">Agrocybe pediades</name>
    <dbReference type="NCBI Taxonomy" id="84607"/>
    <lineage>
        <taxon>Eukaryota</taxon>
        <taxon>Fungi</taxon>
        <taxon>Dikarya</taxon>
        <taxon>Basidiomycota</taxon>
        <taxon>Agaricomycotina</taxon>
        <taxon>Agaricomycetes</taxon>
        <taxon>Agaricomycetidae</taxon>
        <taxon>Agaricales</taxon>
        <taxon>Agaricineae</taxon>
        <taxon>Strophariaceae</taxon>
        <taxon>Agrocybe</taxon>
    </lineage>
</organism>
<dbReference type="Proteomes" id="UP000521872">
    <property type="component" value="Unassembled WGS sequence"/>
</dbReference>
<keyword evidence="1" id="KW-0732">Signal</keyword>
<reference evidence="2 3" key="1">
    <citation type="submission" date="2019-12" db="EMBL/GenBank/DDBJ databases">
        <authorList>
            <person name="Floudas D."/>
            <person name="Bentzer J."/>
            <person name="Ahren D."/>
            <person name="Johansson T."/>
            <person name="Persson P."/>
            <person name="Tunlid A."/>
        </authorList>
    </citation>
    <scope>NUCLEOTIDE SEQUENCE [LARGE SCALE GENOMIC DNA]</scope>
    <source>
        <strain evidence="2 3">CBS 102.39</strain>
    </source>
</reference>
<feature type="chain" id="PRO_5034788496" evidence="1">
    <location>
        <begin position="21"/>
        <end position="103"/>
    </location>
</feature>
<dbReference type="EMBL" id="JAACJL010000046">
    <property type="protein sequence ID" value="KAF4612901.1"/>
    <property type="molecule type" value="Genomic_DNA"/>
</dbReference>
<evidence type="ECO:0000313" key="3">
    <source>
        <dbReference type="Proteomes" id="UP000521872"/>
    </source>
</evidence>
<accession>A0A8H4QL84</accession>
<gene>
    <name evidence="2" type="ORF">D9613_011133</name>
</gene>
<feature type="signal peptide" evidence="1">
    <location>
        <begin position="1"/>
        <end position="20"/>
    </location>
</feature>
<comment type="caution">
    <text evidence="2">The sequence shown here is derived from an EMBL/GenBank/DDBJ whole genome shotgun (WGS) entry which is preliminary data.</text>
</comment>
<keyword evidence="3" id="KW-1185">Reference proteome</keyword>